<evidence type="ECO:0000313" key="2">
    <source>
        <dbReference type="Proteomes" id="UP000814033"/>
    </source>
</evidence>
<evidence type="ECO:0000313" key="1">
    <source>
        <dbReference type="EMBL" id="KAI0039695.1"/>
    </source>
</evidence>
<dbReference type="EMBL" id="MU276273">
    <property type="protein sequence ID" value="KAI0039695.1"/>
    <property type="molecule type" value="Genomic_DNA"/>
</dbReference>
<keyword evidence="2" id="KW-1185">Reference proteome</keyword>
<organism evidence="1 2">
    <name type="scientific">Auriscalpium vulgare</name>
    <dbReference type="NCBI Taxonomy" id="40419"/>
    <lineage>
        <taxon>Eukaryota</taxon>
        <taxon>Fungi</taxon>
        <taxon>Dikarya</taxon>
        <taxon>Basidiomycota</taxon>
        <taxon>Agaricomycotina</taxon>
        <taxon>Agaricomycetes</taxon>
        <taxon>Russulales</taxon>
        <taxon>Auriscalpiaceae</taxon>
        <taxon>Auriscalpium</taxon>
    </lineage>
</organism>
<protein>
    <submittedName>
        <fullName evidence="1">Uncharacterized protein</fullName>
    </submittedName>
</protein>
<comment type="caution">
    <text evidence="1">The sequence shown here is derived from an EMBL/GenBank/DDBJ whole genome shotgun (WGS) entry which is preliminary data.</text>
</comment>
<gene>
    <name evidence="1" type="ORF">FA95DRAFT_1577429</name>
</gene>
<dbReference type="Proteomes" id="UP000814033">
    <property type="component" value="Unassembled WGS sequence"/>
</dbReference>
<name>A0ACB8R6W6_9AGAM</name>
<reference evidence="1" key="1">
    <citation type="submission" date="2021-02" db="EMBL/GenBank/DDBJ databases">
        <authorList>
            <consortium name="DOE Joint Genome Institute"/>
            <person name="Ahrendt S."/>
            <person name="Looney B.P."/>
            <person name="Miyauchi S."/>
            <person name="Morin E."/>
            <person name="Drula E."/>
            <person name="Courty P.E."/>
            <person name="Chicoki N."/>
            <person name="Fauchery L."/>
            <person name="Kohler A."/>
            <person name="Kuo A."/>
            <person name="Labutti K."/>
            <person name="Pangilinan J."/>
            <person name="Lipzen A."/>
            <person name="Riley R."/>
            <person name="Andreopoulos W."/>
            <person name="He G."/>
            <person name="Johnson J."/>
            <person name="Barry K.W."/>
            <person name="Grigoriev I.V."/>
            <person name="Nagy L."/>
            <person name="Hibbett D."/>
            <person name="Henrissat B."/>
            <person name="Matheny P.B."/>
            <person name="Labbe J."/>
            <person name="Martin F."/>
        </authorList>
    </citation>
    <scope>NUCLEOTIDE SEQUENCE</scope>
    <source>
        <strain evidence="1">FP105234-sp</strain>
    </source>
</reference>
<proteinExistence type="predicted"/>
<reference evidence="1" key="2">
    <citation type="journal article" date="2022" name="New Phytol.">
        <title>Evolutionary transition to the ectomycorrhizal habit in the genomes of a hyperdiverse lineage of mushroom-forming fungi.</title>
        <authorList>
            <person name="Looney B."/>
            <person name="Miyauchi S."/>
            <person name="Morin E."/>
            <person name="Drula E."/>
            <person name="Courty P.E."/>
            <person name="Kohler A."/>
            <person name="Kuo A."/>
            <person name="LaButti K."/>
            <person name="Pangilinan J."/>
            <person name="Lipzen A."/>
            <person name="Riley R."/>
            <person name="Andreopoulos W."/>
            <person name="He G."/>
            <person name="Johnson J."/>
            <person name="Nolan M."/>
            <person name="Tritt A."/>
            <person name="Barry K.W."/>
            <person name="Grigoriev I.V."/>
            <person name="Nagy L.G."/>
            <person name="Hibbett D."/>
            <person name="Henrissat B."/>
            <person name="Matheny P.B."/>
            <person name="Labbe J."/>
            <person name="Martin F.M."/>
        </authorList>
    </citation>
    <scope>NUCLEOTIDE SEQUENCE</scope>
    <source>
        <strain evidence="1">FP105234-sp</strain>
    </source>
</reference>
<sequence length="575" mass="63038">MKHYTNADGVSKRRSPRRGVTGNACNQDNEAALYKHPWSWIAADTVWSQFSTNVLLMRNVIWISEEAIPANTRLPAPYGEEENACGQQFPLVKLVCPALSNASGNSQSLPHELARQLQFPNGTRYTRRPFIPTQLSDAVDVNDRSYRAQPTYWYKGHLDGDEALILPGMLLREDTIIVGEDKRDVWEAQLLELPTHARCFTLTTRAARNNGYPENMTDTSCPFVELISSSRPGKVETLDGPISDDNKIQGEVISLEGRSTPVISSNEGYLGTVNTFNKGVDSTTAFPKAGVTAPPILPMLAEGSIHSVPRRGTELPPGAPVLPIHRRPLSRAPAFRDLTGSPSPNDKSVNDTTHISTSTENGSSSSPSSDPTRLTDPERLTTCPSTPLFTHLQQHADTQLIASPSQPSSLAETSGSQAYTPTRTVRTYPHNTGTGETCWYMSTSQFTVKCPPQHLPGRQVADFTLETQAVVSTYASMTSPVGLNCAHISSWNLVPGEEERTTSDRLRRILSFNLNSSLVSKQRTERSGRANILWSEGTVACREGLPYHIPTGLPIYTSGCWIPAVASQNQTQLDR</sequence>
<accession>A0ACB8R6W6</accession>